<dbReference type="Gene3D" id="3.60.15.10">
    <property type="entry name" value="Ribonuclease Z/Hydroxyacylglutathione hydrolase-like"/>
    <property type="match status" value="1"/>
</dbReference>
<dbReference type="InterPro" id="IPR050698">
    <property type="entry name" value="MBL"/>
</dbReference>
<feature type="domain" description="Metallo-beta-lactamase" evidence="2">
    <location>
        <begin position="16"/>
        <end position="228"/>
    </location>
</feature>
<dbReference type="PANTHER" id="PTHR11203">
    <property type="entry name" value="CLEAVAGE AND POLYADENYLATION SPECIFICITY FACTOR FAMILY MEMBER"/>
    <property type="match status" value="1"/>
</dbReference>
<organism evidence="4 5">
    <name type="scientific">Candidatus Iainarchaeum sp</name>
    <dbReference type="NCBI Taxonomy" id="3101447"/>
    <lineage>
        <taxon>Archaea</taxon>
        <taxon>Candidatus Iainarchaeota</taxon>
        <taxon>Candidatus Iainarchaeia</taxon>
        <taxon>Candidatus Iainarchaeales</taxon>
        <taxon>Candidatus Iainarchaeaceae</taxon>
        <taxon>Candidatus Iainarchaeum</taxon>
    </lineage>
</organism>
<dbReference type="Pfam" id="PF07521">
    <property type="entry name" value="RMMBL"/>
    <property type="match status" value="1"/>
</dbReference>
<reference evidence="4" key="1">
    <citation type="submission" date="2021-03" db="EMBL/GenBank/DDBJ databases">
        <authorList>
            <person name="Jaffe A."/>
        </authorList>
    </citation>
    <scope>NUCLEOTIDE SEQUENCE</scope>
    <source>
        <strain evidence="4">RIFCSPLOWO2_01_FULL_AR10_48_17</strain>
    </source>
</reference>
<proteinExistence type="predicted"/>
<comment type="caution">
    <text evidence="4">The sequence shown here is derived from an EMBL/GenBank/DDBJ whole genome shotgun (WGS) entry which is preliminary data.</text>
</comment>
<evidence type="ECO:0000313" key="4">
    <source>
        <dbReference type="EMBL" id="MBS3061777.1"/>
    </source>
</evidence>
<dbReference type="InterPro" id="IPR001279">
    <property type="entry name" value="Metallo-B-lactamas"/>
</dbReference>
<dbReference type="SMART" id="SM00849">
    <property type="entry name" value="Lactamase_B"/>
    <property type="match status" value="1"/>
</dbReference>
<dbReference type="InterPro" id="IPR036866">
    <property type="entry name" value="RibonucZ/Hydroxyglut_hydro"/>
</dbReference>
<gene>
    <name evidence="4" type="ORF">J4215_04315</name>
</gene>
<dbReference type="SUPFAM" id="SSF56281">
    <property type="entry name" value="Metallo-hydrolase/oxidoreductase"/>
    <property type="match status" value="1"/>
</dbReference>
<dbReference type="InterPro" id="IPR022712">
    <property type="entry name" value="Beta_Casp"/>
</dbReference>
<dbReference type="AlphaFoldDB" id="A0A8T4L5A7"/>
<dbReference type="InterPro" id="IPR011108">
    <property type="entry name" value="RMMBL"/>
</dbReference>
<keyword evidence="1" id="KW-0378">Hydrolase</keyword>
<accession>A0A8T4L5A7</accession>
<dbReference type="CDD" id="cd16295">
    <property type="entry name" value="TTHA0252-CPSF-like_MBL-fold"/>
    <property type="match status" value="1"/>
</dbReference>
<dbReference type="GO" id="GO:0016787">
    <property type="term" value="F:hydrolase activity"/>
    <property type="evidence" value="ECO:0007669"/>
    <property type="project" value="UniProtKB-KW"/>
</dbReference>
<evidence type="ECO:0000313" key="5">
    <source>
        <dbReference type="Proteomes" id="UP000675968"/>
    </source>
</evidence>
<dbReference type="Proteomes" id="UP000675968">
    <property type="component" value="Unassembled WGS sequence"/>
</dbReference>
<dbReference type="GO" id="GO:0004521">
    <property type="term" value="F:RNA endonuclease activity"/>
    <property type="evidence" value="ECO:0007669"/>
    <property type="project" value="TreeGrafter"/>
</dbReference>
<name>A0A8T4L5A7_9ARCH</name>
<dbReference type="Pfam" id="PF10996">
    <property type="entry name" value="Beta-Casp"/>
    <property type="match status" value="1"/>
</dbReference>
<feature type="domain" description="Beta-Casp" evidence="3">
    <location>
        <begin position="233"/>
        <end position="343"/>
    </location>
</feature>
<evidence type="ECO:0000256" key="1">
    <source>
        <dbReference type="ARBA" id="ARBA00022801"/>
    </source>
</evidence>
<dbReference type="PANTHER" id="PTHR11203:SF52">
    <property type="entry name" value="MRNA 3-END PROCESSING FACTOR"/>
    <property type="match status" value="1"/>
</dbReference>
<protein>
    <submittedName>
        <fullName evidence="4">MBL fold metallo-hydrolase</fullName>
    </submittedName>
</protein>
<dbReference type="Pfam" id="PF12706">
    <property type="entry name" value="Lactamase_B_2"/>
    <property type="match status" value="1"/>
</dbReference>
<reference evidence="4" key="2">
    <citation type="submission" date="2021-05" db="EMBL/GenBank/DDBJ databases">
        <title>Protein family content uncovers lineage relationships and bacterial pathway maintenance mechanisms in DPANN archaea.</title>
        <authorList>
            <person name="Castelle C.J."/>
            <person name="Meheust R."/>
            <person name="Jaffe A.L."/>
            <person name="Seitz K."/>
            <person name="Gong X."/>
            <person name="Baker B.J."/>
            <person name="Banfield J.F."/>
        </authorList>
    </citation>
    <scope>NUCLEOTIDE SEQUENCE</scope>
    <source>
        <strain evidence="4">RIFCSPLOWO2_01_FULL_AR10_48_17</strain>
    </source>
</reference>
<dbReference type="SMART" id="SM01027">
    <property type="entry name" value="Beta-Casp"/>
    <property type="match status" value="1"/>
</dbReference>
<evidence type="ECO:0000259" key="2">
    <source>
        <dbReference type="SMART" id="SM00849"/>
    </source>
</evidence>
<dbReference type="EMBL" id="JAGVWC010000010">
    <property type="protein sequence ID" value="MBS3061777.1"/>
    <property type="molecule type" value="Genomic_DNA"/>
</dbReference>
<sequence length="425" mass="47567">MGKESISFLGAAQEVGRSSFLLDLPDKIVLDTGLKFGAENQIEQPLPVKTNLNAVILSHAHLDHSGNLPKLFAQAPVLTYLTSPTLDLSNLLWEDSLKIAKHNREHAGFEPDDLFLIKKFSFEVGYKRKLSISPNVQFEFFDAGHILGSAMTKLSVDGKNVLYTGDYNPADTRLHTGADLKIGAVDTVITESTYGDRNHPPRKELEAVFAEDVQNVVDRKGWALIPSFAIGRGQEVIEILRSHGVTADIYYDGMGQKAANVMLKYPQYLRDPKALKKALESVFWVRSGKERKDALKKPCVIVASAGMLQGGPILFYIRKLRLETRSKLFFTGFQAERTAGRKLYETHKLEIDNESLDVAFETVRYEFSAHAQRDDMLKALNKWSPQRAFLVHGDPDVMNTFAEQIKGLGIKPVIPERGKTYKLFG</sequence>
<evidence type="ECO:0000259" key="3">
    <source>
        <dbReference type="SMART" id="SM01027"/>
    </source>
</evidence>
<dbReference type="Gene3D" id="3.40.50.10890">
    <property type="match status" value="1"/>
</dbReference>